<reference evidence="4 5" key="1">
    <citation type="submission" date="2017-12" db="EMBL/GenBank/DDBJ databases">
        <title>Draft Genome sequences of multiple microbial strains isolated from spacecraft associated surfaces.</title>
        <authorList>
            <person name="Seuylemezian A."/>
            <person name="Vaishampayan P."/>
            <person name="Venkateswaran K."/>
        </authorList>
    </citation>
    <scope>NUCLEOTIDE SEQUENCE [LARGE SCALE GENOMIC DNA]</scope>
    <source>
        <strain evidence="4 5">2P01AA</strain>
    </source>
</reference>
<dbReference type="PROSITE" id="PS51677">
    <property type="entry name" value="NODB"/>
    <property type="match status" value="1"/>
</dbReference>
<feature type="chain" id="PRO_5014806459" evidence="2">
    <location>
        <begin position="24"/>
        <end position="604"/>
    </location>
</feature>
<dbReference type="PANTHER" id="PTHR34216">
    <property type="match status" value="1"/>
</dbReference>
<dbReference type="InterPro" id="IPR032772">
    <property type="entry name" value="PGA_deacetylase_PgaB_C"/>
</dbReference>
<dbReference type="NCBIfam" id="TIGR03938">
    <property type="entry name" value="deacetyl_PgaB"/>
    <property type="match status" value="1"/>
</dbReference>
<dbReference type="Gene3D" id="3.20.20.370">
    <property type="entry name" value="Glycoside hydrolase/deacetylase"/>
    <property type="match status" value="1"/>
</dbReference>
<dbReference type="Pfam" id="PF14883">
    <property type="entry name" value="GHL13"/>
    <property type="match status" value="1"/>
</dbReference>
<dbReference type="EMBL" id="PISJ01000019">
    <property type="protein sequence ID" value="PKF31847.1"/>
    <property type="molecule type" value="Genomic_DNA"/>
</dbReference>
<accession>A0A2N0WBG2</accession>
<evidence type="ECO:0000313" key="5">
    <source>
        <dbReference type="Proteomes" id="UP000233553"/>
    </source>
</evidence>
<dbReference type="Gene3D" id="3.20.20.80">
    <property type="entry name" value="Glycosidases"/>
    <property type="match status" value="1"/>
</dbReference>
<name>A0A2N0WBG2_9GAMM</name>
<dbReference type="SUPFAM" id="SSF88713">
    <property type="entry name" value="Glycoside hydrolase/deacetylase"/>
    <property type="match status" value="1"/>
</dbReference>
<evidence type="ECO:0000259" key="3">
    <source>
        <dbReference type="PROSITE" id="PS51677"/>
    </source>
</evidence>
<dbReference type="InterPro" id="IPR023854">
    <property type="entry name" value="PGA_deacetylase_PgaB"/>
</dbReference>
<evidence type="ECO:0000313" key="4">
    <source>
        <dbReference type="EMBL" id="PKF31847.1"/>
    </source>
</evidence>
<dbReference type="RefSeq" id="WP_101237206.1">
    <property type="nucleotide sequence ID" value="NZ_PISJ01000019.1"/>
</dbReference>
<dbReference type="PANTHER" id="PTHR34216:SF7">
    <property type="entry name" value="POLY-BETA-1,6-N-ACETYL-D-GLUCOSAMINE N-DEACETYLASE"/>
    <property type="match status" value="1"/>
</dbReference>
<dbReference type="Proteomes" id="UP000233553">
    <property type="component" value="Unassembled WGS sequence"/>
</dbReference>
<evidence type="ECO:0000256" key="2">
    <source>
        <dbReference type="SAM" id="SignalP"/>
    </source>
</evidence>
<dbReference type="Pfam" id="PF01522">
    <property type="entry name" value="Polysacc_deac_1"/>
    <property type="match status" value="1"/>
</dbReference>
<feature type="signal peptide" evidence="2">
    <location>
        <begin position="1"/>
        <end position="23"/>
    </location>
</feature>
<dbReference type="GO" id="GO:0043708">
    <property type="term" value="P:cell adhesion involved in biofilm formation"/>
    <property type="evidence" value="ECO:0007669"/>
    <property type="project" value="InterPro"/>
</dbReference>
<dbReference type="InterPro" id="IPR051398">
    <property type="entry name" value="Polysacch_Deacetylase"/>
</dbReference>
<proteinExistence type="predicted"/>
<organism evidence="4 5">
    <name type="scientific">Acinetobacter proteolyticus</name>
    <dbReference type="NCBI Taxonomy" id="1776741"/>
    <lineage>
        <taxon>Bacteria</taxon>
        <taxon>Pseudomonadati</taxon>
        <taxon>Pseudomonadota</taxon>
        <taxon>Gammaproteobacteria</taxon>
        <taxon>Moraxellales</taxon>
        <taxon>Moraxellaceae</taxon>
        <taxon>Acinetobacter</taxon>
    </lineage>
</organism>
<dbReference type="InterPro" id="IPR002509">
    <property type="entry name" value="NODB_dom"/>
</dbReference>
<feature type="domain" description="NodB homology" evidence="3">
    <location>
        <begin position="95"/>
        <end position="374"/>
    </location>
</feature>
<dbReference type="InterPro" id="IPR011330">
    <property type="entry name" value="Glyco_hydro/deAcase_b/a-brl"/>
</dbReference>
<gene>
    <name evidence="4" type="primary">pgaB</name>
    <name evidence="4" type="ORF">CW311_16550</name>
</gene>
<keyword evidence="1 2" id="KW-0732">Signal</keyword>
<dbReference type="GO" id="GO:0016810">
    <property type="term" value="F:hydrolase activity, acting on carbon-nitrogen (but not peptide) bonds"/>
    <property type="evidence" value="ECO:0007669"/>
    <property type="project" value="InterPro"/>
</dbReference>
<sequence>MNFLNIFKILSACAVLLPVHLVAAEPAKFDAHHFVSLTFHDVRDDVLKNGDRDVYAINTQNLVQFFEWLKRSEWTPISLKQIMASREHGVPLPKNAVLISFDDGALSSYSHVYPLVKQYQIPVVFALVTSWTEGNTQAAYEAYGQNNLMSWKQLQDMQKSGLVEFASHSHDLHKGVLANIQKNEKPAALTRRYDVTQQRYETESEYKQRIYNDLVKSKQILQQKLGIDSLAIIWPYGAVNQQVTQIANQAGFPLSFSLGTEKLNNTSDAIFQRGIVSNNPTAENLREQLTGFMEYGQRQAYEPIRAVQFDLGQFSQDSTQFNQQLGSLLNNLSALKTNTLIVNAFTDQNNVAYAQSYFPTTHLKLAQDILSRTHWQTRTRIFHRVYAQMPTPRDPKQAHRVIDLSKDLIQNNPNLDGIILKTDQQLACRYSTVVNSACLKKEAQILGLTQQLKTAIAPYLNQSNLFHLTLQLSLSDLADQGLEQMVNTYLPFVSLLNIEIDSLDNFNSYQKFIQQVDHLTASQKARLMVTLVNHDQSSPKQLQRLQQHYLNLQRHGIQKLVLSNYRFDNAKAVHEQLFTPLSLNDSPISYRNPFLQQHVNGEQP</sequence>
<dbReference type="GO" id="GO:0005975">
    <property type="term" value="P:carbohydrate metabolic process"/>
    <property type="evidence" value="ECO:0007669"/>
    <property type="project" value="InterPro"/>
</dbReference>
<protein>
    <submittedName>
        <fullName evidence="4">Poly-beta-1,6-N-acetyl-D-glucosamine N-deacetylase PgaB</fullName>
    </submittedName>
</protein>
<dbReference type="AlphaFoldDB" id="A0A2N0WBG2"/>
<comment type="caution">
    <text evidence="4">The sequence shown here is derived from an EMBL/GenBank/DDBJ whole genome shotgun (WGS) entry which is preliminary data.</text>
</comment>
<evidence type="ECO:0000256" key="1">
    <source>
        <dbReference type="ARBA" id="ARBA00022729"/>
    </source>
</evidence>